<name>A0A7Z0C3H7_9ACTN</name>
<dbReference type="PANTHER" id="PTHR43433">
    <property type="entry name" value="HYDROLASE, ALPHA/BETA FOLD FAMILY PROTEIN"/>
    <property type="match status" value="1"/>
</dbReference>
<dbReference type="PANTHER" id="PTHR43433:SF5">
    <property type="entry name" value="AB HYDROLASE-1 DOMAIN-CONTAINING PROTEIN"/>
    <property type="match status" value="1"/>
</dbReference>
<feature type="domain" description="AB hydrolase-1" evidence="1">
    <location>
        <begin position="31"/>
        <end position="279"/>
    </location>
</feature>
<dbReference type="Pfam" id="PF00561">
    <property type="entry name" value="Abhydrolase_1"/>
    <property type="match status" value="1"/>
</dbReference>
<keyword evidence="3" id="KW-1185">Reference proteome</keyword>
<dbReference type="AlphaFoldDB" id="A0A7Z0C3H7"/>
<reference evidence="2 3" key="1">
    <citation type="submission" date="2020-07" db="EMBL/GenBank/DDBJ databases">
        <title>Sequencing the genomes of 1000 actinobacteria strains.</title>
        <authorList>
            <person name="Klenk H.-P."/>
        </authorList>
    </citation>
    <scope>NUCLEOTIDE SEQUENCE [LARGE SCALE GENOMIC DNA]</scope>
    <source>
        <strain evidence="2 3">DSM 18248</strain>
    </source>
</reference>
<dbReference type="RefSeq" id="WP_179531883.1">
    <property type="nucleotide sequence ID" value="NZ_BAAAPP010000005.1"/>
</dbReference>
<proteinExistence type="predicted"/>
<dbReference type="GO" id="GO:0004806">
    <property type="term" value="F:triacylglycerol lipase activity"/>
    <property type="evidence" value="ECO:0007669"/>
    <property type="project" value="TreeGrafter"/>
</dbReference>
<evidence type="ECO:0000313" key="2">
    <source>
        <dbReference type="EMBL" id="NYI11153.1"/>
    </source>
</evidence>
<evidence type="ECO:0000313" key="3">
    <source>
        <dbReference type="Proteomes" id="UP000537326"/>
    </source>
</evidence>
<dbReference type="Proteomes" id="UP000537326">
    <property type="component" value="Unassembled WGS sequence"/>
</dbReference>
<dbReference type="InterPro" id="IPR000073">
    <property type="entry name" value="AB_hydrolase_1"/>
</dbReference>
<organism evidence="2 3">
    <name type="scientific">Nocardioides marinus</name>
    <dbReference type="NCBI Taxonomy" id="374514"/>
    <lineage>
        <taxon>Bacteria</taxon>
        <taxon>Bacillati</taxon>
        <taxon>Actinomycetota</taxon>
        <taxon>Actinomycetes</taxon>
        <taxon>Propionibacteriales</taxon>
        <taxon>Nocardioidaceae</taxon>
        <taxon>Nocardioides</taxon>
    </lineage>
</organism>
<evidence type="ECO:0000259" key="1">
    <source>
        <dbReference type="Pfam" id="PF00561"/>
    </source>
</evidence>
<dbReference type="InterPro" id="IPR050471">
    <property type="entry name" value="AB_hydrolase"/>
</dbReference>
<dbReference type="Gene3D" id="3.40.50.1820">
    <property type="entry name" value="alpha/beta hydrolase"/>
    <property type="match status" value="1"/>
</dbReference>
<accession>A0A7Z0C3H7</accession>
<comment type="caution">
    <text evidence="2">The sequence shown here is derived from an EMBL/GenBank/DDBJ whole genome shotgun (WGS) entry which is preliminary data.</text>
</comment>
<protein>
    <submittedName>
        <fullName evidence="2">Pimeloyl-ACP methyl ester carboxylesterase</fullName>
    </submittedName>
</protein>
<dbReference type="SUPFAM" id="SSF53474">
    <property type="entry name" value="alpha/beta-Hydrolases"/>
    <property type="match status" value="1"/>
</dbReference>
<dbReference type="EMBL" id="JACBZI010000001">
    <property type="protein sequence ID" value="NYI11153.1"/>
    <property type="molecule type" value="Genomic_DNA"/>
</dbReference>
<gene>
    <name evidence="2" type="ORF">BKA05_002668</name>
</gene>
<sequence>MTHPVTDLLRAPVSTGVELCYQTFGDPDGEPLLLVMGLGGPLTWWDDVLCRRLADEGFHVIRFDNRDAGRSSRVPGRVTRGTLVRAFTGLPVRAPYSLDDMAADGFGLLDHLGIESAHVAGISMGGMIVQTMALAAQPRVRSMTSIMSTTGRRTVGWQHPSLLPPLLTGGRTGREAYVAQSMRMWSLLGSPAYPVAAEENRVRAEETWDHGVSAAGTLRQMVAILTQPDREPRLRGLRVPSLVVHGLADRMVHVSGGRATAAAIPGAELVLVDGMGHDLPEELFDTFAAAIRRTADRATRAGG</sequence>
<dbReference type="InterPro" id="IPR029058">
    <property type="entry name" value="AB_hydrolase_fold"/>
</dbReference>
<dbReference type="GO" id="GO:0046503">
    <property type="term" value="P:glycerolipid catabolic process"/>
    <property type="evidence" value="ECO:0007669"/>
    <property type="project" value="TreeGrafter"/>
</dbReference>